<dbReference type="NCBIfam" id="TIGR00931">
    <property type="entry name" value="antiport_nhaC"/>
    <property type="match status" value="1"/>
</dbReference>
<feature type="transmembrane region" description="Helical" evidence="9">
    <location>
        <begin position="258"/>
        <end position="278"/>
    </location>
</feature>
<evidence type="ECO:0000256" key="9">
    <source>
        <dbReference type="SAM" id="Phobius"/>
    </source>
</evidence>
<proteinExistence type="inferred from homology"/>
<feature type="transmembrane region" description="Helical" evidence="9">
    <location>
        <begin position="194"/>
        <end position="215"/>
    </location>
</feature>
<evidence type="ECO:0000256" key="1">
    <source>
        <dbReference type="ARBA" id="ARBA00004651"/>
    </source>
</evidence>
<reference evidence="11 12" key="1">
    <citation type="submission" date="2022-04" db="EMBL/GenBank/DDBJ databases">
        <title>Halobacillus sp. isolated from saltern.</title>
        <authorList>
            <person name="Won M."/>
            <person name="Lee C.-M."/>
            <person name="Woen H.-Y."/>
            <person name="Kwon S.-W."/>
        </authorList>
    </citation>
    <scope>NUCLEOTIDE SEQUENCE [LARGE SCALE GENOMIC DNA]</scope>
    <source>
        <strain evidence="11 12">SSTM10-2</strain>
    </source>
</reference>
<dbReference type="InterPro" id="IPR052180">
    <property type="entry name" value="NhaC_Na-H+_Antiporter"/>
</dbReference>
<dbReference type="InterPro" id="IPR004770">
    <property type="entry name" value="Na/H_antiport_NhaC"/>
</dbReference>
<dbReference type="Pfam" id="PF03553">
    <property type="entry name" value="Na_H_antiporter"/>
    <property type="match status" value="1"/>
</dbReference>
<evidence type="ECO:0000256" key="4">
    <source>
        <dbReference type="ARBA" id="ARBA00022475"/>
    </source>
</evidence>
<protein>
    <submittedName>
        <fullName evidence="11">Na+/H+ antiporter NhaC</fullName>
    </submittedName>
</protein>
<feature type="transmembrane region" description="Helical" evidence="9">
    <location>
        <begin position="430"/>
        <end position="449"/>
    </location>
</feature>
<evidence type="ECO:0000256" key="5">
    <source>
        <dbReference type="ARBA" id="ARBA00022692"/>
    </source>
</evidence>
<accession>A0ABY4GX45</accession>
<keyword evidence="3" id="KW-0050">Antiport</keyword>
<keyword evidence="4" id="KW-1003">Cell membrane</keyword>
<dbReference type="InterPro" id="IPR018461">
    <property type="entry name" value="Na/H_Antiport_NhaC-like_C"/>
</dbReference>
<feature type="transmembrane region" description="Helical" evidence="9">
    <location>
        <begin position="12"/>
        <end position="31"/>
    </location>
</feature>
<dbReference type="PANTHER" id="PTHR33451">
    <property type="entry name" value="MALATE-2H(+)/NA(+)-LACTATE ANTIPORTER"/>
    <property type="match status" value="1"/>
</dbReference>
<evidence type="ECO:0000256" key="6">
    <source>
        <dbReference type="ARBA" id="ARBA00022989"/>
    </source>
</evidence>
<feature type="transmembrane region" description="Helical" evidence="9">
    <location>
        <begin position="37"/>
        <end position="54"/>
    </location>
</feature>
<name>A0ABY4GX45_9BACI</name>
<feature type="transmembrane region" description="Helical" evidence="9">
    <location>
        <begin position="235"/>
        <end position="253"/>
    </location>
</feature>
<evidence type="ECO:0000256" key="2">
    <source>
        <dbReference type="ARBA" id="ARBA00022448"/>
    </source>
</evidence>
<feature type="transmembrane region" description="Helical" evidence="9">
    <location>
        <begin position="111"/>
        <end position="144"/>
    </location>
</feature>
<feature type="domain" description="Na+/H+ antiporter NhaC-like C-terminal" evidence="10">
    <location>
        <begin position="162"/>
        <end position="451"/>
    </location>
</feature>
<sequence>MLHLQPKHLPKVLESIFLLIGIIGMISYFIIHLQSVPHVPILLGIMVMLAYGLVKKMSFNQLQNGMIQGAQTGMAAVLLFFLIGILISSWMASGTIPVLMDASFLIAGGPWFYAITFTITAVVGIALGSSFTTAATVGVAMIGVAQSTDISLAITAGSVVSGAFFGDKMSPLSDTTNLASTVVKVDLFDHIKNMSWTTIPAFVISFILFAILSPSQNMSGGELSTFQDGLIASNLMHWSSWIPLGVLVIFTLFKVPAFLSLTVTSLTATGIAGVRGILPWGNLWGIWFNGYTGETSNQAVNELLTRGGMNGMLFTVSLVLLALALGGLFFVTGVIPAILNRIQHSLQSARSIIVSTALTAIGVNIAVGEQYLSILLTGEAYQDMYEKAQLARKNLSRTLEDAGTVINPLVPWSVCGVFLSGVLGVPVIEYLPFAFFCLLSPILTILFGITGKTLTPKSAENKSSLKNIN</sequence>
<evidence type="ECO:0000313" key="11">
    <source>
        <dbReference type="EMBL" id="UOQ92713.1"/>
    </source>
</evidence>
<organism evidence="11 12">
    <name type="scientific">Halobacillus shinanisalinarum</name>
    <dbReference type="NCBI Taxonomy" id="2932258"/>
    <lineage>
        <taxon>Bacteria</taxon>
        <taxon>Bacillati</taxon>
        <taxon>Bacillota</taxon>
        <taxon>Bacilli</taxon>
        <taxon>Bacillales</taxon>
        <taxon>Bacillaceae</taxon>
        <taxon>Halobacillus</taxon>
    </lineage>
</organism>
<dbReference type="EMBL" id="CP095074">
    <property type="protein sequence ID" value="UOQ92713.1"/>
    <property type="molecule type" value="Genomic_DNA"/>
</dbReference>
<evidence type="ECO:0000256" key="7">
    <source>
        <dbReference type="ARBA" id="ARBA00023136"/>
    </source>
</evidence>
<feature type="transmembrane region" description="Helical" evidence="9">
    <location>
        <begin position="351"/>
        <end position="367"/>
    </location>
</feature>
<feature type="transmembrane region" description="Helical" evidence="9">
    <location>
        <begin position="75"/>
        <end position="99"/>
    </location>
</feature>
<keyword evidence="12" id="KW-1185">Reference proteome</keyword>
<evidence type="ECO:0000313" key="12">
    <source>
        <dbReference type="Proteomes" id="UP000831880"/>
    </source>
</evidence>
<evidence type="ECO:0000256" key="3">
    <source>
        <dbReference type="ARBA" id="ARBA00022449"/>
    </source>
</evidence>
<keyword evidence="6 9" id="KW-1133">Transmembrane helix</keyword>
<dbReference type="RefSeq" id="WP_244752319.1">
    <property type="nucleotide sequence ID" value="NZ_CP095074.1"/>
</dbReference>
<evidence type="ECO:0000256" key="8">
    <source>
        <dbReference type="ARBA" id="ARBA00038435"/>
    </source>
</evidence>
<dbReference type="Proteomes" id="UP000831880">
    <property type="component" value="Chromosome"/>
</dbReference>
<evidence type="ECO:0000259" key="10">
    <source>
        <dbReference type="Pfam" id="PF03553"/>
    </source>
</evidence>
<keyword evidence="5 9" id="KW-0812">Transmembrane</keyword>
<keyword evidence="7 9" id="KW-0472">Membrane</keyword>
<comment type="subcellular location">
    <subcellularLocation>
        <location evidence="1">Cell membrane</location>
        <topology evidence="1">Multi-pass membrane protein</topology>
    </subcellularLocation>
</comment>
<dbReference type="PANTHER" id="PTHR33451:SF6">
    <property type="entry name" value="NA(+)_H(+) ANTIPORTER NHAC"/>
    <property type="match status" value="1"/>
</dbReference>
<comment type="similarity">
    <text evidence="8">Belongs to the NhaC Na(+)/H(+) (TC 2.A.35) antiporter family.</text>
</comment>
<keyword evidence="2" id="KW-0813">Transport</keyword>
<gene>
    <name evidence="11" type="primary">nhaC</name>
    <name evidence="11" type="ORF">MUO14_20190</name>
</gene>
<feature type="transmembrane region" description="Helical" evidence="9">
    <location>
        <begin position="312"/>
        <end position="339"/>
    </location>
</feature>